<feature type="domain" description="TtsA-like Glycoside hydrolase family 108" evidence="1">
    <location>
        <begin position="12"/>
        <end position="96"/>
    </location>
</feature>
<dbReference type="AlphaFoldDB" id="A0A9D1N0K6"/>
<dbReference type="EMBL" id="DVOD01000042">
    <property type="protein sequence ID" value="HIU92587.1"/>
    <property type="molecule type" value="Genomic_DNA"/>
</dbReference>
<comment type="caution">
    <text evidence="2">The sequence shown here is derived from an EMBL/GenBank/DDBJ whole genome shotgun (WGS) entry which is preliminary data.</text>
</comment>
<dbReference type="CDD" id="cd13926">
    <property type="entry name" value="N-acetylmuramidase_GH108"/>
    <property type="match status" value="1"/>
</dbReference>
<evidence type="ECO:0000259" key="1">
    <source>
        <dbReference type="Pfam" id="PF05838"/>
    </source>
</evidence>
<evidence type="ECO:0000313" key="2">
    <source>
        <dbReference type="EMBL" id="HIU92587.1"/>
    </source>
</evidence>
<proteinExistence type="predicted"/>
<protein>
    <recommendedName>
        <fullName evidence="1">TtsA-like Glycoside hydrolase family 108 domain-containing protein</fullName>
    </recommendedName>
</protein>
<sequence>MDELLNFKKALEFVLKWEGGYVNNPHDKGGATNKGITQNTYNTWLKSLSLAPRDVKNITQEEVEQIYYKNYWRKAGCHNMSPKFALLAFDTAVNMGVARVNQFMKAAGWKYPEKFIEARRAKYHEFAKYGNQKIFLQGWLNRLNALQDELKKIS</sequence>
<dbReference type="SUPFAM" id="SSF53955">
    <property type="entry name" value="Lysozyme-like"/>
    <property type="match status" value="1"/>
</dbReference>
<reference evidence="2" key="1">
    <citation type="submission" date="2020-10" db="EMBL/GenBank/DDBJ databases">
        <authorList>
            <person name="Gilroy R."/>
        </authorList>
    </citation>
    <scope>NUCLEOTIDE SEQUENCE</scope>
    <source>
        <strain evidence="2">CHK154-7741</strain>
    </source>
</reference>
<dbReference type="Pfam" id="PF05838">
    <property type="entry name" value="Glyco_hydro_108"/>
    <property type="match status" value="1"/>
</dbReference>
<organism evidence="2 3">
    <name type="scientific">Candidatus Limenecus avicola</name>
    <dbReference type="NCBI Taxonomy" id="2840847"/>
    <lineage>
        <taxon>Bacteria</taxon>
        <taxon>Bacillati</taxon>
        <taxon>Bacillota</taxon>
        <taxon>Clostridia</taxon>
        <taxon>Eubacteriales</taxon>
        <taxon>Clostridiaceae</taxon>
        <taxon>Clostridiaceae incertae sedis</taxon>
        <taxon>Candidatus Limenecus</taxon>
    </lineage>
</organism>
<dbReference type="Proteomes" id="UP000886748">
    <property type="component" value="Unassembled WGS sequence"/>
</dbReference>
<dbReference type="Gene3D" id="1.20.141.10">
    <property type="entry name" value="Chitosanase, subunit A, domain 1"/>
    <property type="match status" value="1"/>
</dbReference>
<dbReference type="InterPro" id="IPR023346">
    <property type="entry name" value="Lysozyme-like_dom_sf"/>
</dbReference>
<accession>A0A9D1N0K6</accession>
<dbReference type="InterPro" id="IPR008565">
    <property type="entry name" value="TtsA-like_GH18_dom"/>
</dbReference>
<name>A0A9D1N0K6_9CLOT</name>
<reference evidence="2" key="2">
    <citation type="journal article" date="2021" name="PeerJ">
        <title>Extensive microbial diversity within the chicken gut microbiome revealed by metagenomics and culture.</title>
        <authorList>
            <person name="Gilroy R."/>
            <person name="Ravi A."/>
            <person name="Getino M."/>
            <person name="Pursley I."/>
            <person name="Horton D.L."/>
            <person name="Alikhan N.F."/>
            <person name="Baker D."/>
            <person name="Gharbi K."/>
            <person name="Hall N."/>
            <person name="Watson M."/>
            <person name="Adriaenssens E.M."/>
            <person name="Foster-Nyarko E."/>
            <person name="Jarju S."/>
            <person name="Secka A."/>
            <person name="Antonio M."/>
            <person name="Oren A."/>
            <person name="Chaudhuri R.R."/>
            <person name="La Ragione R."/>
            <person name="Hildebrand F."/>
            <person name="Pallen M.J."/>
        </authorList>
    </citation>
    <scope>NUCLEOTIDE SEQUENCE</scope>
    <source>
        <strain evidence="2">CHK154-7741</strain>
    </source>
</reference>
<evidence type="ECO:0000313" key="3">
    <source>
        <dbReference type="Proteomes" id="UP000886748"/>
    </source>
</evidence>
<gene>
    <name evidence="2" type="ORF">IAD26_05570</name>
</gene>